<reference evidence="3" key="1">
    <citation type="submission" date="2016-10" db="EMBL/GenBank/DDBJ databases">
        <authorList>
            <person name="Varghese N."/>
            <person name="Submissions S."/>
        </authorList>
    </citation>
    <scope>NUCLEOTIDE SEQUENCE [LARGE SCALE GENOMIC DNA]</scope>
    <source>
        <strain evidence="3">DSM 17101</strain>
    </source>
</reference>
<dbReference type="Proteomes" id="UP000199317">
    <property type="component" value="Unassembled WGS sequence"/>
</dbReference>
<evidence type="ECO:0000313" key="2">
    <source>
        <dbReference type="EMBL" id="SDO48401.1"/>
    </source>
</evidence>
<protein>
    <submittedName>
        <fullName evidence="2">VirK protein</fullName>
    </submittedName>
</protein>
<dbReference type="OrthoDB" id="8637105at2"/>
<feature type="chain" id="PRO_5011690352" evidence="1">
    <location>
        <begin position="29"/>
        <end position="149"/>
    </location>
</feature>
<feature type="signal peptide" evidence="1">
    <location>
        <begin position="1"/>
        <end position="28"/>
    </location>
</feature>
<keyword evidence="3" id="KW-1185">Reference proteome</keyword>
<sequence length="149" mass="16386">MVRLLPYRTYCLLLAPALWLAATPAAHAGDVLPTHAAIQQALDQGESVSVAIDLSQCVPQGNASPSQTRGGRRIDAYRIVQDGTVSFSDSHFTVAGDGQPIVQFMRYQVRPDQSVDFTTWMFNLPGYDLRTPSVAYRCTIGQGTRFHKD</sequence>
<gene>
    <name evidence="2" type="ORF">SAMN04489708_1017</name>
</gene>
<keyword evidence="1" id="KW-0732">Signal</keyword>
<dbReference type="EMBL" id="FNJL01000001">
    <property type="protein sequence ID" value="SDO48401.1"/>
    <property type="molecule type" value="Genomic_DNA"/>
</dbReference>
<dbReference type="AlphaFoldDB" id="A0A1H0JYB8"/>
<dbReference type="RefSeq" id="WP_092831685.1">
    <property type="nucleotide sequence ID" value="NZ_CP028290.1"/>
</dbReference>
<evidence type="ECO:0000256" key="1">
    <source>
        <dbReference type="SAM" id="SignalP"/>
    </source>
</evidence>
<accession>A0A1H0JYB8</accession>
<evidence type="ECO:0000313" key="3">
    <source>
        <dbReference type="Proteomes" id="UP000199317"/>
    </source>
</evidence>
<dbReference type="Pfam" id="PF06903">
    <property type="entry name" value="VirK"/>
    <property type="match status" value="1"/>
</dbReference>
<organism evidence="2 3">
    <name type="scientific">Paracidovorax cattleyae</name>
    <dbReference type="NCBI Taxonomy" id="80868"/>
    <lineage>
        <taxon>Bacteria</taxon>
        <taxon>Pseudomonadati</taxon>
        <taxon>Pseudomonadota</taxon>
        <taxon>Betaproteobacteria</taxon>
        <taxon>Burkholderiales</taxon>
        <taxon>Comamonadaceae</taxon>
        <taxon>Paracidovorax</taxon>
    </lineage>
</organism>
<dbReference type="InterPro" id="IPR010694">
    <property type="entry name" value="Uncharacterised_VirK"/>
</dbReference>
<name>A0A1H0JYB8_9BURK</name>
<proteinExistence type="predicted"/>